<organism evidence="1">
    <name type="scientific">Anguilla anguilla</name>
    <name type="common">European freshwater eel</name>
    <name type="synonym">Muraena anguilla</name>
    <dbReference type="NCBI Taxonomy" id="7936"/>
    <lineage>
        <taxon>Eukaryota</taxon>
        <taxon>Metazoa</taxon>
        <taxon>Chordata</taxon>
        <taxon>Craniata</taxon>
        <taxon>Vertebrata</taxon>
        <taxon>Euteleostomi</taxon>
        <taxon>Actinopterygii</taxon>
        <taxon>Neopterygii</taxon>
        <taxon>Teleostei</taxon>
        <taxon>Anguilliformes</taxon>
        <taxon>Anguillidae</taxon>
        <taxon>Anguilla</taxon>
    </lineage>
</organism>
<evidence type="ECO:0000313" key="1">
    <source>
        <dbReference type="EMBL" id="JAH90588.1"/>
    </source>
</evidence>
<reference evidence="1" key="1">
    <citation type="submission" date="2014-11" db="EMBL/GenBank/DDBJ databases">
        <authorList>
            <person name="Amaro Gonzalez C."/>
        </authorList>
    </citation>
    <scope>NUCLEOTIDE SEQUENCE</scope>
</reference>
<accession>A0A0E9WM85</accession>
<dbReference type="AlphaFoldDB" id="A0A0E9WM85"/>
<dbReference type="EMBL" id="GBXM01017989">
    <property type="protein sequence ID" value="JAH90588.1"/>
    <property type="molecule type" value="Transcribed_RNA"/>
</dbReference>
<name>A0A0E9WM85_ANGAN</name>
<sequence>MWVTHSSTVLELNQNLIPKPDCSCNSMGICLHSSYNEVCNYCVNNIISIV</sequence>
<reference evidence="1" key="2">
    <citation type="journal article" date="2015" name="Fish Shellfish Immunol.">
        <title>Early steps in the European eel (Anguilla anguilla)-Vibrio vulnificus interaction in the gills: Role of the RtxA13 toxin.</title>
        <authorList>
            <person name="Callol A."/>
            <person name="Pajuelo D."/>
            <person name="Ebbesson L."/>
            <person name="Teles M."/>
            <person name="MacKenzie S."/>
            <person name="Amaro C."/>
        </authorList>
    </citation>
    <scope>NUCLEOTIDE SEQUENCE</scope>
</reference>
<proteinExistence type="predicted"/>
<protein>
    <submittedName>
        <fullName evidence="1">Uncharacterized protein</fullName>
    </submittedName>
</protein>